<dbReference type="InterPro" id="IPR023090">
    <property type="entry name" value="UPF0702_alpha/beta_dom_sf"/>
</dbReference>
<keyword evidence="6 7" id="KW-0472">Membrane</keyword>
<keyword evidence="11" id="KW-1185">Reference proteome</keyword>
<evidence type="ECO:0000256" key="5">
    <source>
        <dbReference type="ARBA" id="ARBA00022989"/>
    </source>
</evidence>
<dbReference type="Proteomes" id="UP000199136">
    <property type="component" value="Unassembled WGS sequence"/>
</dbReference>
<evidence type="ECO:0000256" key="1">
    <source>
        <dbReference type="ARBA" id="ARBA00004651"/>
    </source>
</evidence>
<keyword evidence="5 7" id="KW-1133">Transmembrane helix</keyword>
<organism evidence="10 11">
    <name type="scientific">Desemzia incerta</name>
    <dbReference type="NCBI Taxonomy" id="82801"/>
    <lineage>
        <taxon>Bacteria</taxon>
        <taxon>Bacillati</taxon>
        <taxon>Bacillota</taxon>
        <taxon>Bacilli</taxon>
        <taxon>Lactobacillales</taxon>
        <taxon>Carnobacteriaceae</taxon>
        <taxon>Desemzia</taxon>
    </lineage>
</organism>
<dbReference type="Pfam" id="PF20730">
    <property type="entry name" value="YetF_N"/>
    <property type="match status" value="1"/>
</dbReference>
<comment type="similarity">
    <text evidence="2">Belongs to the UPF0702 family.</text>
</comment>
<sequence>MRVLGKKTMAEVTPYDLIYTLILGGIVEGAIYDQAIHVGHIIFALGFWGILIYIIELVVQKQHRSSQVLKGIPSILVQDGQLNTKELAKNHIELEQLRSLLRAQNCFSLKEAKYVILETSGEVSVMKNEEVNSTLAVLLIDEGRVEVKALESIGKTEEWLLEEIRKKGYEKPTDLVYAEWSKKKGLYIVPYSKEINVQLRIDG</sequence>
<keyword evidence="4 7" id="KW-0812">Transmembrane</keyword>
<dbReference type="PANTHER" id="PTHR34582">
    <property type="entry name" value="UPF0702 TRANSMEMBRANE PROTEIN YCAP"/>
    <property type="match status" value="1"/>
</dbReference>
<dbReference type="AlphaFoldDB" id="A0A1I5W4D7"/>
<accession>A0A1I5W4D7</accession>
<name>A0A1I5W4D7_9LACT</name>
<evidence type="ECO:0000256" key="6">
    <source>
        <dbReference type="ARBA" id="ARBA00023136"/>
    </source>
</evidence>
<evidence type="ECO:0000259" key="9">
    <source>
        <dbReference type="Pfam" id="PF20730"/>
    </source>
</evidence>
<dbReference type="InterPro" id="IPR007353">
    <property type="entry name" value="DUF421"/>
</dbReference>
<dbReference type="Gene3D" id="3.30.240.20">
    <property type="entry name" value="bsu07140 like domains"/>
    <property type="match status" value="2"/>
</dbReference>
<evidence type="ECO:0000256" key="7">
    <source>
        <dbReference type="SAM" id="Phobius"/>
    </source>
</evidence>
<evidence type="ECO:0000256" key="4">
    <source>
        <dbReference type="ARBA" id="ARBA00022692"/>
    </source>
</evidence>
<gene>
    <name evidence="10" type="ORF">SAMN04488506_0764</name>
</gene>
<evidence type="ECO:0000313" key="11">
    <source>
        <dbReference type="Proteomes" id="UP000199136"/>
    </source>
</evidence>
<dbReference type="EMBL" id="FOXW01000002">
    <property type="protein sequence ID" value="SFQ14602.1"/>
    <property type="molecule type" value="Genomic_DNA"/>
</dbReference>
<dbReference type="InterPro" id="IPR048454">
    <property type="entry name" value="YetF_N"/>
</dbReference>
<evidence type="ECO:0000313" key="10">
    <source>
        <dbReference type="EMBL" id="SFQ14602.1"/>
    </source>
</evidence>
<feature type="transmembrane region" description="Helical" evidence="7">
    <location>
        <begin position="38"/>
        <end position="59"/>
    </location>
</feature>
<reference evidence="10 11" key="1">
    <citation type="submission" date="2016-10" db="EMBL/GenBank/DDBJ databases">
        <authorList>
            <person name="de Groot N.N."/>
        </authorList>
    </citation>
    <scope>NUCLEOTIDE SEQUENCE [LARGE SCALE GENOMIC DNA]</scope>
    <source>
        <strain evidence="10 11">DSM 20581</strain>
    </source>
</reference>
<evidence type="ECO:0000256" key="3">
    <source>
        <dbReference type="ARBA" id="ARBA00022475"/>
    </source>
</evidence>
<protein>
    <submittedName>
        <fullName evidence="10">Uncharacterized membrane protein YcaP, DUF421 family</fullName>
    </submittedName>
</protein>
<comment type="subcellular location">
    <subcellularLocation>
        <location evidence="1">Cell membrane</location>
        <topology evidence="1">Multi-pass membrane protein</topology>
    </subcellularLocation>
</comment>
<evidence type="ECO:0000259" key="8">
    <source>
        <dbReference type="Pfam" id="PF04239"/>
    </source>
</evidence>
<dbReference type="STRING" id="82801.SAMN04488506_0764"/>
<feature type="domain" description="YetF C-terminal" evidence="8">
    <location>
        <begin position="61"/>
        <end position="181"/>
    </location>
</feature>
<dbReference type="Pfam" id="PF04239">
    <property type="entry name" value="DUF421"/>
    <property type="match status" value="1"/>
</dbReference>
<feature type="transmembrane region" description="Helical" evidence="7">
    <location>
        <begin position="12"/>
        <end position="32"/>
    </location>
</feature>
<evidence type="ECO:0000256" key="2">
    <source>
        <dbReference type="ARBA" id="ARBA00006448"/>
    </source>
</evidence>
<keyword evidence="3" id="KW-1003">Cell membrane</keyword>
<proteinExistence type="inferred from homology"/>
<dbReference type="PANTHER" id="PTHR34582:SF5">
    <property type="entry name" value="UPF0702 TRANSMEMBRANE PROTEIN YETF"/>
    <property type="match status" value="1"/>
</dbReference>
<dbReference type="GO" id="GO:0005886">
    <property type="term" value="C:plasma membrane"/>
    <property type="evidence" value="ECO:0007669"/>
    <property type="project" value="UniProtKB-SubCell"/>
</dbReference>
<feature type="domain" description="YetF-like N-terminal transmembrane" evidence="9">
    <location>
        <begin position="1"/>
        <end position="57"/>
    </location>
</feature>
<dbReference type="OrthoDB" id="1076133at2"/>